<evidence type="ECO:0000259" key="1">
    <source>
        <dbReference type="Pfam" id="PF21530"/>
    </source>
</evidence>
<name>A0ABN9LUL7_9NEOB</name>
<dbReference type="InterPro" id="IPR049163">
    <property type="entry name" value="Pif1-like_2B_dom"/>
</dbReference>
<feature type="non-terminal residue" evidence="2">
    <location>
        <position position="211"/>
    </location>
</feature>
<evidence type="ECO:0000313" key="3">
    <source>
        <dbReference type="Proteomes" id="UP001176940"/>
    </source>
</evidence>
<protein>
    <recommendedName>
        <fullName evidence="1">DNA helicase Pif1-like 2B domain-containing protein</fullName>
    </recommendedName>
</protein>
<dbReference type="Pfam" id="PF21530">
    <property type="entry name" value="Pif1_2B_dom"/>
    <property type="match status" value="1"/>
</dbReference>
<feature type="domain" description="DNA helicase Pif1-like 2B" evidence="1">
    <location>
        <begin position="96"/>
        <end position="141"/>
    </location>
</feature>
<comment type="caution">
    <text evidence="2">The sequence shown here is derived from an EMBL/GenBank/DDBJ whole genome shotgun (WGS) entry which is preliminary data.</text>
</comment>
<organism evidence="2 3">
    <name type="scientific">Ranitomeya imitator</name>
    <name type="common">mimic poison frog</name>
    <dbReference type="NCBI Taxonomy" id="111125"/>
    <lineage>
        <taxon>Eukaryota</taxon>
        <taxon>Metazoa</taxon>
        <taxon>Chordata</taxon>
        <taxon>Craniata</taxon>
        <taxon>Vertebrata</taxon>
        <taxon>Euteleostomi</taxon>
        <taxon>Amphibia</taxon>
        <taxon>Batrachia</taxon>
        <taxon>Anura</taxon>
        <taxon>Neobatrachia</taxon>
        <taxon>Hyloidea</taxon>
        <taxon>Dendrobatidae</taxon>
        <taxon>Dendrobatinae</taxon>
        <taxon>Ranitomeya</taxon>
    </lineage>
</organism>
<evidence type="ECO:0000313" key="2">
    <source>
        <dbReference type="EMBL" id="CAJ0951221.1"/>
    </source>
</evidence>
<dbReference type="Proteomes" id="UP001176940">
    <property type="component" value="Unassembled WGS sequence"/>
</dbReference>
<dbReference type="PANTHER" id="PTHR10492">
    <property type="match status" value="1"/>
</dbReference>
<dbReference type="EMBL" id="CAUEEQ010033028">
    <property type="protein sequence ID" value="CAJ0951221.1"/>
    <property type="molecule type" value="Genomic_DNA"/>
</dbReference>
<dbReference type="InterPro" id="IPR027417">
    <property type="entry name" value="P-loop_NTPase"/>
</dbReference>
<dbReference type="SUPFAM" id="SSF52540">
    <property type="entry name" value="P-loop containing nucleoside triphosphate hydrolases"/>
    <property type="match status" value="1"/>
</dbReference>
<proteinExistence type="predicted"/>
<dbReference type="PANTHER" id="PTHR10492:SF57">
    <property type="entry name" value="ATP-DEPENDENT DNA HELICASE"/>
    <property type="match status" value="1"/>
</dbReference>
<accession>A0ABN9LUL7</accession>
<sequence>MRTNENNVPEEHQGFSQWLLNLGDGKLQEPGLEEVIEPEDESITNRAILTPKNEHSHELNESVLRRIQSELKCYTSIDSIQQDTANAEEADNYPMEFLNSLMPGGMPPHRLNLKVGAVVILLRNLNSIKGLCNGTRIVVKQMMSKETRPAPVTKVKVGAENGRFFKVATFCIDDCFAHFWHSLDELQEVVTGIVFSYDPMTLEQHENFHWR</sequence>
<reference evidence="2" key="1">
    <citation type="submission" date="2023-07" db="EMBL/GenBank/DDBJ databases">
        <authorList>
            <person name="Stuckert A."/>
        </authorList>
    </citation>
    <scope>NUCLEOTIDE SEQUENCE</scope>
</reference>
<keyword evidence="3" id="KW-1185">Reference proteome</keyword>
<gene>
    <name evidence="2" type="ORF">RIMI_LOCUS13370386</name>
</gene>